<evidence type="ECO:0000313" key="1">
    <source>
        <dbReference type="EMBL" id="CAC5340829.1"/>
    </source>
</evidence>
<proteinExistence type="predicted"/>
<organism evidence="1 2">
    <name type="scientific">Planktothrix rubescens CCAP 1459/22</name>
    <dbReference type="NCBI Taxonomy" id="329571"/>
    <lineage>
        <taxon>Bacteria</taxon>
        <taxon>Bacillati</taxon>
        <taxon>Cyanobacteriota</taxon>
        <taxon>Cyanophyceae</taxon>
        <taxon>Oscillatoriophycideae</taxon>
        <taxon>Oscillatoriales</taxon>
        <taxon>Microcoleaceae</taxon>
        <taxon>Planktothrix</taxon>
    </lineage>
</organism>
<name>A0A6J7ZGJ2_PLARU</name>
<dbReference type="Proteomes" id="UP000196521">
    <property type="component" value="Unassembled WGS sequence"/>
</dbReference>
<dbReference type="EMBL" id="CZCZ02000007">
    <property type="protein sequence ID" value="CAC5340829.1"/>
    <property type="molecule type" value="Genomic_DNA"/>
</dbReference>
<gene>
    <name evidence="1" type="ORF">PLAN_120061</name>
</gene>
<evidence type="ECO:0000313" key="2">
    <source>
        <dbReference type="Proteomes" id="UP000196521"/>
    </source>
</evidence>
<keyword evidence="2" id="KW-1185">Reference proteome</keyword>
<sequence length="38" mass="4164">MGCVATISIAGSLDLIVGAMIQMLTFHQIIQGYYQYGR</sequence>
<dbReference type="AlphaFoldDB" id="A0A6J7ZGJ2"/>
<comment type="caution">
    <text evidence="1">The sequence shown here is derived from an EMBL/GenBank/DDBJ whole genome shotgun (WGS) entry which is preliminary data.</text>
</comment>
<reference evidence="1" key="1">
    <citation type="submission" date="2020-05" db="EMBL/GenBank/DDBJ databases">
        <authorList>
            <consortium name="Genoscope - CEA"/>
            <person name="William W."/>
        </authorList>
    </citation>
    <scope>NUCLEOTIDE SEQUENCE [LARGE SCALE GENOMIC DNA]</scope>
    <source>
        <strain evidence="1">PCC 7821</strain>
    </source>
</reference>
<protein>
    <submittedName>
        <fullName evidence="1">Uncharacterized protein</fullName>
    </submittedName>
</protein>
<accession>A0A6J7ZGJ2</accession>